<evidence type="ECO:0000259" key="3">
    <source>
        <dbReference type="PROSITE" id="PS50026"/>
    </source>
</evidence>
<comment type="caution">
    <text evidence="1">Lacks conserved residue(s) required for the propagation of feature annotation.</text>
</comment>
<keyword evidence="1" id="KW-1015">Disulfide bond</keyword>
<dbReference type="Proteomes" id="UP000594262">
    <property type="component" value="Unplaced"/>
</dbReference>
<name>A0A7M5UYC2_9CNID</name>
<evidence type="ECO:0000256" key="2">
    <source>
        <dbReference type="SAM" id="SignalP"/>
    </source>
</evidence>
<feature type="disulfide bond" evidence="1">
    <location>
        <begin position="145"/>
        <end position="162"/>
    </location>
</feature>
<feature type="domain" description="EGF-like" evidence="3">
    <location>
        <begin position="136"/>
        <end position="173"/>
    </location>
</feature>
<keyword evidence="5" id="KW-1185">Reference proteome</keyword>
<dbReference type="OrthoDB" id="5946350at2759"/>
<dbReference type="InterPro" id="IPR000742">
    <property type="entry name" value="EGF"/>
</dbReference>
<evidence type="ECO:0000256" key="1">
    <source>
        <dbReference type="PROSITE-ProRule" id="PRU00076"/>
    </source>
</evidence>
<keyword evidence="1" id="KW-0245">EGF-like domain</keyword>
<protein>
    <recommendedName>
        <fullName evidence="3">EGF-like domain-containing protein</fullName>
    </recommendedName>
</protein>
<organism evidence="4 5">
    <name type="scientific">Clytia hemisphaerica</name>
    <dbReference type="NCBI Taxonomy" id="252671"/>
    <lineage>
        <taxon>Eukaryota</taxon>
        <taxon>Metazoa</taxon>
        <taxon>Cnidaria</taxon>
        <taxon>Hydrozoa</taxon>
        <taxon>Hydroidolina</taxon>
        <taxon>Leptothecata</taxon>
        <taxon>Obeliida</taxon>
        <taxon>Clytiidae</taxon>
        <taxon>Clytia</taxon>
    </lineage>
</organism>
<feature type="signal peptide" evidence="2">
    <location>
        <begin position="1"/>
        <end position="21"/>
    </location>
</feature>
<dbReference type="GeneID" id="136814477"/>
<evidence type="ECO:0000313" key="4">
    <source>
        <dbReference type="EnsemblMetazoa" id="CLYHEMP003244.1"/>
    </source>
</evidence>
<dbReference type="PROSITE" id="PS50026">
    <property type="entry name" value="EGF_3"/>
    <property type="match status" value="1"/>
</dbReference>
<dbReference type="RefSeq" id="XP_066927132.1">
    <property type="nucleotide sequence ID" value="XM_067071031.1"/>
</dbReference>
<reference evidence="4" key="1">
    <citation type="submission" date="2021-01" db="UniProtKB">
        <authorList>
            <consortium name="EnsemblMetazoa"/>
        </authorList>
    </citation>
    <scope>IDENTIFICATION</scope>
</reference>
<proteinExistence type="predicted"/>
<dbReference type="AlphaFoldDB" id="A0A7M5UYC2"/>
<sequence>MDSRKPLIFAVLVLLLHQTIAEETCFRSNCKKEVSSDSLTINHASFTQVSDQKIDVTWPINETLQVSGTQEERIRACTERCTKIGIHGCRSGDLSPYQENAPSTCDLFTYDIYAHSTYWVPLLRIVSTGWTSFHLFNSFCEGYPCQNGGICNPNFSTDKGYCKCTGYSGTLCQTLDPLHHEEAGHWTFDDYTLSNTGLGANTLATSESGDGIVLETLERDSPVLQCKSTNCLTIDNTNMPCLKNYDAPYCQKGVTFAFWLRPFKAHQLPYTFAAREYQVLLDSPYNHGDLLPLVTYGLISTWNQWPLDTFAVLI</sequence>
<dbReference type="EnsemblMetazoa" id="CLYHEMT003244.1">
    <property type="protein sequence ID" value="CLYHEMP003244.1"/>
    <property type="gene ID" value="CLYHEMG003244"/>
</dbReference>
<evidence type="ECO:0000313" key="5">
    <source>
        <dbReference type="Proteomes" id="UP000594262"/>
    </source>
</evidence>
<feature type="chain" id="PRO_5029869658" description="EGF-like domain-containing protein" evidence="2">
    <location>
        <begin position="22"/>
        <end position="314"/>
    </location>
</feature>
<keyword evidence="2" id="KW-0732">Signal</keyword>
<accession>A0A7M5UYC2</accession>